<comment type="caution">
    <text evidence="1">The sequence shown here is derived from an EMBL/GenBank/DDBJ whole genome shotgun (WGS) entry which is preliminary data.</text>
</comment>
<evidence type="ECO:0000313" key="1">
    <source>
        <dbReference type="EMBL" id="KAJ7699268.1"/>
    </source>
</evidence>
<protein>
    <submittedName>
        <fullName evidence="1">Uncharacterized protein</fullName>
    </submittedName>
</protein>
<proteinExistence type="predicted"/>
<dbReference type="Proteomes" id="UP001221757">
    <property type="component" value="Unassembled WGS sequence"/>
</dbReference>
<keyword evidence="2" id="KW-1185">Reference proteome</keyword>
<feature type="non-terminal residue" evidence="1">
    <location>
        <position position="336"/>
    </location>
</feature>
<name>A0AAD7DVZ7_MYCRO</name>
<gene>
    <name evidence="1" type="ORF">B0H17DRAFT_1328284</name>
</gene>
<sequence length="336" mass="37914">MASAEETASRSYFLIWRNTRLPHLVLAQPSALELSPKMDPITATTTIITLATFIKDLIDVRENRRRIRDLTDDILSTLSKLANLSRADERTFQAPALLSALGDLKADMLHILSICQENTPAELPPSPGFRRLKSQFKGWLKRDDVEAEIRRLKKHVNKCYIQFTAFSTARIEQTTHCTENTTLRVEQRLIVNHVESQVMLRRVEGLMARVLVETPFGQNVMSQTIEIIASDTTHQTLEFQYLSAQAMRVVDPLHHWIARNSLVLDAPLEDITGLSFLKSVSPAHVLHQILGMILEISDTPAEIPFTSIQCIIDIGLHLQHLGMSSQGIAWELLAKN</sequence>
<dbReference type="AlphaFoldDB" id="A0AAD7DVZ7"/>
<organism evidence="1 2">
    <name type="scientific">Mycena rosella</name>
    <name type="common">Pink bonnet</name>
    <name type="synonym">Agaricus rosellus</name>
    <dbReference type="NCBI Taxonomy" id="1033263"/>
    <lineage>
        <taxon>Eukaryota</taxon>
        <taxon>Fungi</taxon>
        <taxon>Dikarya</taxon>
        <taxon>Basidiomycota</taxon>
        <taxon>Agaricomycotina</taxon>
        <taxon>Agaricomycetes</taxon>
        <taxon>Agaricomycetidae</taxon>
        <taxon>Agaricales</taxon>
        <taxon>Marasmiineae</taxon>
        <taxon>Mycenaceae</taxon>
        <taxon>Mycena</taxon>
    </lineage>
</organism>
<accession>A0AAD7DVZ7</accession>
<dbReference type="EMBL" id="JARKIE010000023">
    <property type="protein sequence ID" value="KAJ7699268.1"/>
    <property type="molecule type" value="Genomic_DNA"/>
</dbReference>
<evidence type="ECO:0000313" key="2">
    <source>
        <dbReference type="Proteomes" id="UP001221757"/>
    </source>
</evidence>
<reference evidence="1" key="1">
    <citation type="submission" date="2023-03" db="EMBL/GenBank/DDBJ databases">
        <title>Massive genome expansion in bonnet fungi (Mycena s.s.) driven by repeated elements and novel gene families across ecological guilds.</title>
        <authorList>
            <consortium name="Lawrence Berkeley National Laboratory"/>
            <person name="Harder C.B."/>
            <person name="Miyauchi S."/>
            <person name="Viragh M."/>
            <person name="Kuo A."/>
            <person name="Thoen E."/>
            <person name="Andreopoulos B."/>
            <person name="Lu D."/>
            <person name="Skrede I."/>
            <person name="Drula E."/>
            <person name="Henrissat B."/>
            <person name="Morin E."/>
            <person name="Kohler A."/>
            <person name="Barry K."/>
            <person name="LaButti K."/>
            <person name="Morin E."/>
            <person name="Salamov A."/>
            <person name="Lipzen A."/>
            <person name="Mereny Z."/>
            <person name="Hegedus B."/>
            <person name="Baldrian P."/>
            <person name="Stursova M."/>
            <person name="Weitz H."/>
            <person name="Taylor A."/>
            <person name="Grigoriev I.V."/>
            <person name="Nagy L.G."/>
            <person name="Martin F."/>
            <person name="Kauserud H."/>
        </authorList>
    </citation>
    <scope>NUCLEOTIDE SEQUENCE</scope>
    <source>
        <strain evidence="1">CBHHK067</strain>
    </source>
</reference>